<organism evidence="1 2">
    <name type="scientific">Marivirga lumbricoides</name>
    <dbReference type="NCBI Taxonomy" id="1046115"/>
    <lineage>
        <taxon>Bacteria</taxon>
        <taxon>Pseudomonadati</taxon>
        <taxon>Bacteroidota</taxon>
        <taxon>Cytophagia</taxon>
        <taxon>Cytophagales</taxon>
        <taxon>Marivirgaceae</taxon>
        <taxon>Marivirga</taxon>
    </lineage>
</organism>
<dbReference type="Proteomes" id="UP000636010">
    <property type="component" value="Unassembled WGS sequence"/>
</dbReference>
<gene>
    <name evidence="1" type="ORF">GCM10011506_17320</name>
</gene>
<evidence type="ECO:0000313" key="2">
    <source>
        <dbReference type="Proteomes" id="UP000636010"/>
    </source>
</evidence>
<dbReference type="PROSITE" id="PS51257">
    <property type="entry name" value="PROKAR_LIPOPROTEIN"/>
    <property type="match status" value="1"/>
</dbReference>
<proteinExistence type="predicted"/>
<comment type="caution">
    <text evidence="1">The sequence shown here is derived from an EMBL/GenBank/DDBJ whole genome shotgun (WGS) entry which is preliminary data.</text>
</comment>
<keyword evidence="2" id="KW-1185">Reference proteome</keyword>
<reference evidence="2" key="1">
    <citation type="journal article" date="2019" name="Int. J. Syst. Evol. Microbiol.">
        <title>The Global Catalogue of Microorganisms (GCM) 10K type strain sequencing project: providing services to taxonomists for standard genome sequencing and annotation.</title>
        <authorList>
            <consortium name="The Broad Institute Genomics Platform"/>
            <consortium name="The Broad Institute Genome Sequencing Center for Infectious Disease"/>
            <person name="Wu L."/>
            <person name="Ma J."/>
        </authorList>
    </citation>
    <scope>NUCLEOTIDE SEQUENCE [LARGE SCALE GENOMIC DNA]</scope>
    <source>
        <strain evidence="2">CGMCC 1.10832</strain>
    </source>
</reference>
<protein>
    <recommendedName>
        <fullName evidence="3">Lipoprotein</fullName>
    </recommendedName>
</protein>
<name>A0ABQ1M2N9_9BACT</name>
<evidence type="ECO:0000313" key="1">
    <source>
        <dbReference type="EMBL" id="GGC32381.1"/>
    </source>
</evidence>
<sequence>MKSFNLILIALLFTSCTTETQKSNEVSESQVNEIKEVKNKDTTKPYGLLKDSLTNREKVNRIKQQLKTNAEIKVITFYEEQLEDFFVFDYAFKVLSDSSEFHKKYFEALSFDLNNELEYASYDSPETWEKTADSIKSLLKNKFDNILNQWIPIHYYENELTFYNPGDFNGGYYLFTDSLIYDNSFMDGPYIYKYESIDSIGNDIIKIDFKDVQSNDIKTMKFYFVNSDMAVIKHEGKFIDNVT</sequence>
<dbReference type="EMBL" id="BMEC01000005">
    <property type="protein sequence ID" value="GGC32381.1"/>
    <property type="molecule type" value="Genomic_DNA"/>
</dbReference>
<evidence type="ECO:0008006" key="3">
    <source>
        <dbReference type="Google" id="ProtNLM"/>
    </source>
</evidence>
<dbReference type="RefSeq" id="WP_188462386.1">
    <property type="nucleotide sequence ID" value="NZ_BAABHU010000005.1"/>
</dbReference>
<accession>A0ABQ1M2N9</accession>